<sequence>MSDSLLDTLRARYDVVVVGAGHNGLTAAAYAARGGRSVLVLERADHVGGASVSARPFTGVDARLSRYSYLVSLLPHRVVDELGLPIRLVRRRWSSYTPVADGGLLVDTQDEAATRASFRRLTGSDADHEAWGRFYAMTAEVARRLAPTLTEPLLPRATVRRLVSDGVGEEAWRALFEEPLGEVLRRTFADDVVRGVAATDGLIGTFADVDEPSLRQNRCFLYHVIGNGTGDWDVPVGGMGAVSGALRDAAVAAGATIVTSASVTAVDPGAVGAEVAWTDADGRTGGVTAGHVLAGCAPAELDRLLAGAGRGAASGGVVGGAGAGAGGAGVADAAPEGAQLKVNMLLSRLPRLRDDVDPVAAFSGTLHVNESLTQLQTAYAQAAAGRIPDLPPSEIYCHTLSDRTILGPSLAGTDAQTITLFGLHMPARLFRADPDGAREQALAATLASLNTVLAEPIEDVLALDADGAPCLEVRTPVDLEGDVGLPGGHIFHRDLTWPFAEDGPGSAVGEAAGAAGGSGADAGAASGAATWVDPGAATGAAERWGVATAHPRVLLAGAGARRGGGVSGIPGRAAAMAVLETPAL</sequence>
<reference evidence="1 2" key="1">
    <citation type="submission" date="2020-07" db="EMBL/GenBank/DDBJ databases">
        <title>Sequencing the genomes of 1000 actinobacteria strains.</title>
        <authorList>
            <person name="Klenk H.-P."/>
        </authorList>
    </citation>
    <scope>NUCLEOTIDE SEQUENCE [LARGE SCALE GENOMIC DNA]</scope>
    <source>
        <strain evidence="1 2">DSM 44121</strain>
    </source>
</reference>
<dbReference type="SUPFAM" id="SSF51905">
    <property type="entry name" value="FAD/NAD(P)-binding domain"/>
    <property type="match status" value="1"/>
</dbReference>
<evidence type="ECO:0000313" key="1">
    <source>
        <dbReference type="EMBL" id="MBA8809680.1"/>
    </source>
</evidence>
<dbReference type="Pfam" id="PF13450">
    <property type="entry name" value="NAD_binding_8"/>
    <property type="match status" value="1"/>
</dbReference>
<comment type="caution">
    <text evidence="1">The sequence shown here is derived from an EMBL/GenBank/DDBJ whole genome shotgun (WGS) entry which is preliminary data.</text>
</comment>
<dbReference type="InterPro" id="IPR036188">
    <property type="entry name" value="FAD/NAD-bd_sf"/>
</dbReference>
<dbReference type="Gene3D" id="3.50.50.60">
    <property type="entry name" value="FAD/NAD(P)-binding domain"/>
    <property type="match status" value="1"/>
</dbReference>
<keyword evidence="2" id="KW-1185">Reference proteome</keyword>
<dbReference type="PANTHER" id="PTHR10668">
    <property type="entry name" value="PHYTOENE DEHYDROGENASE"/>
    <property type="match status" value="1"/>
</dbReference>
<dbReference type="GO" id="GO:0005829">
    <property type="term" value="C:cytosol"/>
    <property type="evidence" value="ECO:0007669"/>
    <property type="project" value="TreeGrafter"/>
</dbReference>
<dbReference type="Proteomes" id="UP000540568">
    <property type="component" value="Unassembled WGS sequence"/>
</dbReference>
<evidence type="ECO:0000313" key="2">
    <source>
        <dbReference type="Proteomes" id="UP000540568"/>
    </source>
</evidence>
<protein>
    <submittedName>
        <fullName evidence="1">Phytoene dehydrogenase-like protein</fullName>
    </submittedName>
</protein>
<dbReference type="PANTHER" id="PTHR10668:SF103">
    <property type="entry name" value="PYRIDINE NUCLEOTIDE-DISULFIDE OXIDOREDUCTASE DOMAIN-CONTAINING PROTEIN 2"/>
    <property type="match status" value="1"/>
</dbReference>
<dbReference type="AlphaFoldDB" id="A0A7W3JBC1"/>
<proteinExistence type="predicted"/>
<accession>A0A7W3JBC1</accession>
<name>A0A7W3JBC1_9MICO</name>
<organism evidence="1 2">
    <name type="scientific">Promicromonospora sukumoe</name>
    <dbReference type="NCBI Taxonomy" id="88382"/>
    <lineage>
        <taxon>Bacteria</taxon>
        <taxon>Bacillati</taxon>
        <taxon>Actinomycetota</taxon>
        <taxon>Actinomycetes</taxon>
        <taxon>Micrococcales</taxon>
        <taxon>Promicromonosporaceae</taxon>
        <taxon>Promicromonospora</taxon>
    </lineage>
</organism>
<dbReference type="EMBL" id="JACGWV010000002">
    <property type="protein sequence ID" value="MBA8809680.1"/>
    <property type="molecule type" value="Genomic_DNA"/>
</dbReference>
<dbReference type="RefSeq" id="WP_182618931.1">
    <property type="nucleotide sequence ID" value="NZ_BAAATF010000008.1"/>
</dbReference>
<dbReference type="PRINTS" id="PR00411">
    <property type="entry name" value="PNDRDTASEI"/>
</dbReference>
<gene>
    <name evidence="1" type="ORF">FHX71_003656</name>
</gene>